<reference evidence="1 2" key="1">
    <citation type="submission" date="2018-01" db="EMBL/GenBank/DDBJ databases">
        <title>The draft genome sequence of Cohaesibacter sp. H1304.</title>
        <authorList>
            <person name="Wang N.-N."/>
            <person name="Du Z.-J."/>
        </authorList>
    </citation>
    <scope>NUCLEOTIDE SEQUENCE [LARGE SCALE GENOMIC DNA]</scope>
    <source>
        <strain evidence="1 2">H1304</strain>
    </source>
</reference>
<name>A0A2N5XP03_9HYPH</name>
<comment type="caution">
    <text evidence="1">The sequence shown here is derived from an EMBL/GenBank/DDBJ whole genome shotgun (WGS) entry which is preliminary data.</text>
</comment>
<proteinExistence type="predicted"/>
<organism evidence="1 2">
    <name type="scientific">Cohaesibacter celericrescens</name>
    <dbReference type="NCBI Taxonomy" id="2067669"/>
    <lineage>
        <taxon>Bacteria</taxon>
        <taxon>Pseudomonadati</taxon>
        <taxon>Pseudomonadota</taxon>
        <taxon>Alphaproteobacteria</taxon>
        <taxon>Hyphomicrobiales</taxon>
        <taxon>Cohaesibacteraceae</taxon>
    </lineage>
</organism>
<dbReference type="Proteomes" id="UP000234881">
    <property type="component" value="Unassembled WGS sequence"/>
</dbReference>
<evidence type="ECO:0000313" key="2">
    <source>
        <dbReference type="Proteomes" id="UP000234881"/>
    </source>
</evidence>
<accession>A0A2N5XP03</accession>
<gene>
    <name evidence="1" type="ORF">C0081_15120</name>
</gene>
<sequence>MDILLHLRRRVGFLAAGLPVAWAFSLGGFCRSPFGSEASCLSVTILHPFCDCHKSHQTNANIGVLLQSCKRFDQKVAG</sequence>
<evidence type="ECO:0000313" key="1">
    <source>
        <dbReference type="EMBL" id="PLW76232.1"/>
    </source>
</evidence>
<dbReference type="EMBL" id="PKUQ01000031">
    <property type="protein sequence ID" value="PLW76232.1"/>
    <property type="molecule type" value="Genomic_DNA"/>
</dbReference>
<protein>
    <submittedName>
        <fullName evidence="1">Uncharacterized protein</fullName>
    </submittedName>
</protein>
<dbReference type="AlphaFoldDB" id="A0A2N5XP03"/>
<keyword evidence="2" id="KW-1185">Reference proteome</keyword>